<dbReference type="PROSITE" id="PS00108">
    <property type="entry name" value="PROTEIN_KINASE_ST"/>
    <property type="match status" value="1"/>
</dbReference>
<dbReference type="CDD" id="cd00028">
    <property type="entry name" value="B_lectin"/>
    <property type="match status" value="1"/>
</dbReference>
<dbReference type="InterPro" id="IPR001480">
    <property type="entry name" value="Bulb-type_lectin_dom"/>
</dbReference>
<comment type="subcellular location">
    <subcellularLocation>
        <location evidence="1">Cell membrane</location>
        <topology evidence="1">Single-pass type I membrane protein</topology>
    </subcellularLocation>
</comment>
<evidence type="ECO:0000256" key="10">
    <source>
        <dbReference type="ARBA" id="ARBA00022989"/>
    </source>
</evidence>
<evidence type="ECO:0000256" key="15">
    <source>
        <dbReference type="SAM" id="Phobius"/>
    </source>
</evidence>
<dbReference type="EMBL" id="JABTTQ020000005">
    <property type="protein sequence ID" value="KAK6157077.1"/>
    <property type="molecule type" value="Genomic_DNA"/>
</dbReference>
<evidence type="ECO:0000256" key="11">
    <source>
        <dbReference type="ARBA" id="ARBA00023136"/>
    </source>
</evidence>
<dbReference type="InterPro" id="IPR001245">
    <property type="entry name" value="Ser-Thr/Tyr_kinase_cat_dom"/>
</dbReference>
<keyword evidence="10 15" id="KW-1133">Transmembrane helix</keyword>
<keyword evidence="7" id="KW-0547">Nucleotide-binding</keyword>
<feature type="region of interest" description="Disordered" evidence="14">
    <location>
        <begin position="661"/>
        <end position="684"/>
    </location>
</feature>
<dbReference type="Gene3D" id="3.30.200.20">
    <property type="entry name" value="Phosphorylase Kinase, domain 1"/>
    <property type="match status" value="1"/>
</dbReference>
<feature type="compositionally biased region" description="Low complexity" evidence="14">
    <location>
        <begin position="661"/>
        <end position="674"/>
    </location>
</feature>
<evidence type="ECO:0000313" key="19">
    <source>
        <dbReference type="Proteomes" id="UP001318860"/>
    </source>
</evidence>
<dbReference type="Pfam" id="PF00954">
    <property type="entry name" value="S_locus_glycop"/>
    <property type="match status" value="1"/>
</dbReference>
<dbReference type="SUPFAM" id="SSF51110">
    <property type="entry name" value="alpha-D-mannose-specific plant lectins"/>
    <property type="match status" value="1"/>
</dbReference>
<evidence type="ECO:0000256" key="7">
    <source>
        <dbReference type="ARBA" id="ARBA00022741"/>
    </source>
</evidence>
<feature type="domain" description="Bulb-type lectin" evidence="17">
    <location>
        <begin position="1"/>
        <end position="105"/>
    </location>
</feature>
<evidence type="ECO:0000256" key="5">
    <source>
        <dbReference type="ARBA" id="ARBA00022692"/>
    </source>
</evidence>
<dbReference type="PROSITE" id="PS50927">
    <property type="entry name" value="BULB_LECTIN"/>
    <property type="match status" value="1"/>
</dbReference>
<dbReference type="PROSITE" id="PS50011">
    <property type="entry name" value="PROTEIN_KINASE_DOM"/>
    <property type="match status" value="1"/>
</dbReference>
<comment type="caution">
    <text evidence="18">The sequence shown here is derived from an EMBL/GenBank/DDBJ whole genome shotgun (WGS) entry which is preliminary data.</text>
</comment>
<evidence type="ECO:0000256" key="1">
    <source>
        <dbReference type="ARBA" id="ARBA00004251"/>
    </source>
</evidence>
<evidence type="ECO:0000256" key="9">
    <source>
        <dbReference type="ARBA" id="ARBA00022840"/>
    </source>
</evidence>
<dbReference type="Pfam" id="PF11883">
    <property type="entry name" value="DUF3403"/>
    <property type="match status" value="1"/>
</dbReference>
<keyword evidence="19" id="KW-1185">Reference proteome</keyword>
<dbReference type="Gene3D" id="2.90.10.10">
    <property type="entry name" value="Bulb-type lectin domain"/>
    <property type="match status" value="1"/>
</dbReference>
<keyword evidence="8" id="KW-0418">Kinase</keyword>
<dbReference type="InterPro" id="IPR011009">
    <property type="entry name" value="Kinase-like_dom_sf"/>
</dbReference>
<dbReference type="PANTHER" id="PTHR27002">
    <property type="entry name" value="RECEPTOR-LIKE SERINE/THREONINE-PROTEIN KINASE SD1-8"/>
    <property type="match status" value="1"/>
</dbReference>
<dbReference type="SUPFAM" id="SSF56112">
    <property type="entry name" value="Protein kinase-like (PK-like)"/>
    <property type="match status" value="1"/>
</dbReference>
<evidence type="ECO:0000259" key="17">
    <source>
        <dbReference type="PROSITE" id="PS50927"/>
    </source>
</evidence>
<dbReference type="InterPro" id="IPR000719">
    <property type="entry name" value="Prot_kinase_dom"/>
</dbReference>
<keyword evidence="13" id="KW-0325">Glycoprotein</keyword>
<evidence type="ECO:0000313" key="18">
    <source>
        <dbReference type="EMBL" id="KAK6157077.1"/>
    </source>
</evidence>
<dbReference type="Proteomes" id="UP001318860">
    <property type="component" value="Unassembled WGS sequence"/>
</dbReference>
<evidence type="ECO:0000256" key="6">
    <source>
        <dbReference type="ARBA" id="ARBA00022729"/>
    </source>
</evidence>
<proteinExistence type="predicted"/>
<evidence type="ECO:0000256" key="3">
    <source>
        <dbReference type="ARBA" id="ARBA00022527"/>
    </source>
</evidence>
<dbReference type="InterPro" id="IPR036426">
    <property type="entry name" value="Bulb-type_lectin_dom_sf"/>
</dbReference>
<evidence type="ECO:0000256" key="14">
    <source>
        <dbReference type="SAM" id="MobiDB-lite"/>
    </source>
</evidence>
<evidence type="ECO:0000256" key="4">
    <source>
        <dbReference type="ARBA" id="ARBA00022679"/>
    </source>
</evidence>
<keyword evidence="11 15" id="KW-0472">Membrane</keyword>
<sequence>MVGDGAREIIKRYGGRLTNGRARSERNCVEIWWTTAERNCEGNMVEDSSMEEEGILVLLNDTNAVIWSSNTNTSRVARNPVAQLLDSGNLVVRDQDDDQEENYLWQSFDYPTDTFLVGMNTGWNYVTGLESYLSSWRTNDDPAPGNFTVHLDPAGYPQLLIKRGTVILGDAIDRSAITIFNLNPSGVIQRWRWVNQSTQAWVLYLNIPADNCDTYKLCGAHGICTIGNFPVCGCLNKFVPKDPQGWNISDWTSGCVQEQPSIVRRVLEELLLYGVHTNLNISGGGSGCLLWFGDLVDIRAYPADGQDLYIRVASSELGSNGNRKKKLIVSLTTVGIVLLGLTVLLYVWKRKKNGTKQRNAGNSNETHNKDLELPLFDLSTISKATNNFSDKNKLGEGGYGPVYKGTLEEGHDIAVKRLSKTSMQGLDEFKNEVICIAKLQHRNLVKLLGCCIEGEEKMLIYEYMPNKSLDLVLFNRKNRMSLDWPKRFHIINGIARGLMYLHQDSRLRIIHRDLKASNILLDSDMNPKISDFGIAKRFKGNETEDMTSRVAGTYFGVLVLEIVSGERNSAFSYGDRGLNLLAHAWTLYEEGRSIDLVDTHLHNLDHFGGVLRLIHLGLLCVQQHPDDRPNMNSVVAMLSNDSVLPQANRPGFFTENHAAVSESNASSNPGSSTNEITVTLLGGR</sequence>
<evidence type="ECO:0000256" key="8">
    <source>
        <dbReference type="ARBA" id="ARBA00022777"/>
    </source>
</evidence>
<dbReference type="PANTHER" id="PTHR27002:SF851">
    <property type="entry name" value="G-TYPE LECTIN S-RECEPTOR-LIKE SERINE_THREONINE-PROTEIN KINASE SD1-1"/>
    <property type="match status" value="1"/>
</dbReference>
<evidence type="ECO:0000256" key="13">
    <source>
        <dbReference type="ARBA" id="ARBA00023180"/>
    </source>
</evidence>
<dbReference type="Gene3D" id="1.10.510.10">
    <property type="entry name" value="Transferase(Phosphotransferase) domain 1"/>
    <property type="match status" value="2"/>
</dbReference>
<evidence type="ECO:0008006" key="20">
    <source>
        <dbReference type="Google" id="ProtNLM"/>
    </source>
</evidence>
<protein>
    <recommendedName>
        <fullName evidence="20">Receptor-like serine/threonine-protein kinase</fullName>
    </recommendedName>
</protein>
<feature type="transmembrane region" description="Helical" evidence="15">
    <location>
        <begin position="327"/>
        <end position="348"/>
    </location>
</feature>
<name>A0ABR0XD36_REHGL</name>
<keyword evidence="5 15" id="KW-0812">Transmembrane</keyword>
<keyword evidence="9" id="KW-0067">ATP-binding</keyword>
<evidence type="ECO:0000256" key="2">
    <source>
        <dbReference type="ARBA" id="ARBA00022475"/>
    </source>
</evidence>
<keyword evidence="6" id="KW-0732">Signal</keyword>
<accession>A0ABR0XD36</accession>
<dbReference type="Pfam" id="PF01453">
    <property type="entry name" value="B_lectin"/>
    <property type="match status" value="1"/>
</dbReference>
<dbReference type="InterPro" id="IPR000858">
    <property type="entry name" value="S_locus_glycoprot_dom"/>
</dbReference>
<reference evidence="18 19" key="1">
    <citation type="journal article" date="2021" name="Comput. Struct. Biotechnol. J.">
        <title>De novo genome assembly of the potent medicinal plant Rehmannia glutinosa using nanopore technology.</title>
        <authorList>
            <person name="Ma L."/>
            <person name="Dong C."/>
            <person name="Song C."/>
            <person name="Wang X."/>
            <person name="Zheng X."/>
            <person name="Niu Y."/>
            <person name="Chen S."/>
            <person name="Feng W."/>
        </authorList>
    </citation>
    <scope>NUCLEOTIDE SEQUENCE [LARGE SCALE GENOMIC DNA]</scope>
    <source>
        <strain evidence="18">DH-2019</strain>
    </source>
</reference>
<dbReference type="InterPro" id="IPR008271">
    <property type="entry name" value="Ser/Thr_kinase_AS"/>
</dbReference>
<dbReference type="SMART" id="SM00108">
    <property type="entry name" value="B_lectin"/>
    <property type="match status" value="1"/>
</dbReference>
<gene>
    <name evidence="18" type="ORF">DH2020_011325</name>
</gene>
<dbReference type="SMART" id="SM00220">
    <property type="entry name" value="S_TKc"/>
    <property type="match status" value="1"/>
</dbReference>
<evidence type="ECO:0000259" key="16">
    <source>
        <dbReference type="PROSITE" id="PS50011"/>
    </source>
</evidence>
<keyword evidence="3" id="KW-0723">Serine/threonine-protein kinase</keyword>
<evidence type="ECO:0000256" key="12">
    <source>
        <dbReference type="ARBA" id="ARBA00023157"/>
    </source>
</evidence>
<keyword evidence="2" id="KW-1003">Cell membrane</keyword>
<keyword evidence="4" id="KW-0808">Transferase</keyword>
<keyword evidence="12" id="KW-1015">Disulfide bond</keyword>
<organism evidence="18 19">
    <name type="scientific">Rehmannia glutinosa</name>
    <name type="common">Chinese foxglove</name>
    <dbReference type="NCBI Taxonomy" id="99300"/>
    <lineage>
        <taxon>Eukaryota</taxon>
        <taxon>Viridiplantae</taxon>
        <taxon>Streptophyta</taxon>
        <taxon>Embryophyta</taxon>
        <taxon>Tracheophyta</taxon>
        <taxon>Spermatophyta</taxon>
        <taxon>Magnoliopsida</taxon>
        <taxon>eudicotyledons</taxon>
        <taxon>Gunneridae</taxon>
        <taxon>Pentapetalae</taxon>
        <taxon>asterids</taxon>
        <taxon>lamiids</taxon>
        <taxon>Lamiales</taxon>
        <taxon>Orobanchaceae</taxon>
        <taxon>Rehmannieae</taxon>
        <taxon>Rehmannia</taxon>
    </lineage>
</organism>
<dbReference type="InterPro" id="IPR021820">
    <property type="entry name" value="S-locus_recpt_kinase_C"/>
</dbReference>
<feature type="domain" description="Protein kinase" evidence="16">
    <location>
        <begin position="388"/>
        <end position="644"/>
    </location>
</feature>
<dbReference type="Pfam" id="PF07714">
    <property type="entry name" value="PK_Tyr_Ser-Thr"/>
    <property type="match status" value="1"/>
</dbReference>